<gene>
    <name evidence="2" type="ORF">CALMAC_LOCUS6833</name>
</gene>
<evidence type="ECO:0000313" key="2">
    <source>
        <dbReference type="EMBL" id="VEN43817.1"/>
    </source>
</evidence>
<organism evidence="2 3">
    <name type="scientific">Callosobruchus maculatus</name>
    <name type="common">Southern cowpea weevil</name>
    <name type="synonym">Pulse bruchid</name>
    <dbReference type="NCBI Taxonomy" id="64391"/>
    <lineage>
        <taxon>Eukaryota</taxon>
        <taxon>Metazoa</taxon>
        <taxon>Ecdysozoa</taxon>
        <taxon>Arthropoda</taxon>
        <taxon>Hexapoda</taxon>
        <taxon>Insecta</taxon>
        <taxon>Pterygota</taxon>
        <taxon>Neoptera</taxon>
        <taxon>Endopterygota</taxon>
        <taxon>Coleoptera</taxon>
        <taxon>Polyphaga</taxon>
        <taxon>Cucujiformia</taxon>
        <taxon>Chrysomeloidea</taxon>
        <taxon>Chrysomelidae</taxon>
        <taxon>Bruchinae</taxon>
        <taxon>Bruchini</taxon>
        <taxon>Callosobruchus</taxon>
    </lineage>
</organism>
<evidence type="ECO:0000256" key="1">
    <source>
        <dbReference type="SAM" id="MobiDB-lite"/>
    </source>
</evidence>
<dbReference type="OrthoDB" id="6774504at2759"/>
<dbReference type="Proteomes" id="UP000410492">
    <property type="component" value="Unassembled WGS sequence"/>
</dbReference>
<name>A0A653C7D7_CALMS</name>
<feature type="compositionally biased region" description="Basic and acidic residues" evidence="1">
    <location>
        <begin position="235"/>
        <end position="251"/>
    </location>
</feature>
<feature type="region of interest" description="Disordered" evidence="1">
    <location>
        <begin position="166"/>
        <end position="253"/>
    </location>
</feature>
<reference evidence="2 3" key="1">
    <citation type="submission" date="2019-01" db="EMBL/GenBank/DDBJ databases">
        <authorList>
            <person name="Sayadi A."/>
        </authorList>
    </citation>
    <scope>NUCLEOTIDE SEQUENCE [LARGE SCALE GENOMIC DNA]</scope>
</reference>
<feature type="region of interest" description="Disordered" evidence="1">
    <location>
        <begin position="85"/>
        <end position="106"/>
    </location>
</feature>
<feature type="compositionally biased region" description="Low complexity" evidence="1">
    <location>
        <begin position="209"/>
        <end position="221"/>
    </location>
</feature>
<feature type="compositionally biased region" description="Basic and acidic residues" evidence="1">
    <location>
        <begin position="39"/>
        <end position="51"/>
    </location>
</feature>
<accession>A0A653C7D7</accession>
<proteinExistence type="predicted"/>
<dbReference type="EMBL" id="CAACVG010007138">
    <property type="protein sequence ID" value="VEN43817.1"/>
    <property type="molecule type" value="Genomic_DNA"/>
</dbReference>
<feature type="region of interest" description="Disordered" evidence="1">
    <location>
        <begin position="36"/>
        <end position="69"/>
    </location>
</feature>
<protein>
    <submittedName>
        <fullName evidence="2">Uncharacterized protein</fullName>
    </submittedName>
</protein>
<evidence type="ECO:0000313" key="3">
    <source>
        <dbReference type="Proteomes" id="UP000410492"/>
    </source>
</evidence>
<dbReference type="AlphaFoldDB" id="A0A653C7D7"/>
<sequence>MEDKELQEARNCVKEANLFEENMTVDEIKQTYRMIQMSKESKEKDEQKRSSDPFTFETESDNSKSVEQDINSLVEELCSPSTLSLGKKEVSEASEESNKKSNKLNGNLNMVDATKIKFGYLDMPPMSKIDYKLVEHQSKFVLIQHTDEFCNADFATQVKMLASHWSKPSKAEAGRHTKRKCYATSDDDSNDVNTTPKKSKASDQEWQCNISNNNNNNVNIESKVKSPTKKSKSTPAKDIEQESKNGNDGKNLDYIPTLTPLEMEEEPMDQQQPDVLENLDSKSQLIRQLKMMNLNQSVRLMKSR</sequence>
<feature type="compositionally biased region" description="Basic and acidic residues" evidence="1">
    <location>
        <begin position="86"/>
        <end position="99"/>
    </location>
</feature>
<keyword evidence="3" id="KW-1185">Reference proteome</keyword>